<accession>A0A6G1QE30</accession>
<protein>
    <submittedName>
        <fullName evidence="2">Uncharacterized protein</fullName>
    </submittedName>
</protein>
<name>A0A6G1QE30_CHAAH</name>
<dbReference type="AlphaFoldDB" id="A0A6G1QE30"/>
<keyword evidence="3" id="KW-1185">Reference proteome</keyword>
<reference evidence="3" key="2">
    <citation type="submission" date="2019-02" db="EMBL/GenBank/DDBJ databases">
        <title>Opniocepnalus argus Var Kimnra genome.</title>
        <authorList>
            <person name="Zhou C."/>
            <person name="Xiao S."/>
        </authorList>
    </citation>
    <scope>NUCLEOTIDE SEQUENCE [LARGE SCALE GENOMIC DNA]</scope>
</reference>
<feature type="region of interest" description="Disordered" evidence="1">
    <location>
        <begin position="142"/>
        <end position="164"/>
    </location>
</feature>
<gene>
    <name evidence="2" type="ORF">EXN66_Car016425</name>
</gene>
<organism evidence="2 3">
    <name type="scientific">Channa argus</name>
    <name type="common">Northern snakehead</name>
    <name type="synonym">Ophicephalus argus</name>
    <dbReference type="NCBI Taxonomy" id="215402"/>
    <lineage>
        <taxon>Eukaryota</taxon>
        <taxon>Metazoa</taxon>
        <taxon>Chordata</taxon>
        <taxon>Craniata</taxon>
        <taxon>Vertebrata</taxon>
        <taxon>Euteleostomi</taxon>
        <taxon>Actinopterygii</taxon>
        <taxon>Neopterygii</taxon>
        <taxon>Teleostei</taxon>
        <taxon>Neoteleostei</taxon>
        <taxon>Acanthomorphata</taxon>
        <taxon>Anabantaria</taxon>
        <taxon>Anabantiformes</taxon>
        <taxon>Channoidei</taxon>
        <taxon>Channidae</taxon>
        <taxon>Channa</taxon>
    </lineage>
</organism>
<sequence>MAKLLCNGYLSKEYKSISVLKMDEIEIVQITIYRIKKLVILLNLISLKSNTIATDLSHKHTQPPSLNGSNRQICHFSPQASVVQIGHFISVCLQRQIEKISGQAARYSSNPERPPGEEGVGCPQCQLDCRVLLLQSGVDARRHKHRIDAEKKRNPSTNNTPFWDKTLLLDQVQSESPGPKRRLGPGTRHSCRRISLPPLQLTVQTANPAAPPPSLKINVKGLLKWMDVNRSGLRFFSKCLVVTSITAESDTSLTILDLMQQDGREEDKRGDAFPGERLDCRAVVAATRTMESSYENEVGVIDWVVRNGEGMSFRSKQLIKINPAEYEGSLKLQRRQRQKNLTVCLPVVLLMTKVTAGTKCRRQQQGDAISIQTTGRDSEEFMNQDGPRSTPCDIFSCDRRLCETACDSTSDLLPPSRLFLVTLIPESLRLVSRQDGGIKLKRLNEGPSMSKLRTTKDKSVLYLSDLLKPYIPSCALCSCRSPRVKTISWLWLFLLAAEIQDTPVMVKLQFQSWLVMAASRPSCRQRHQSADITLI</sequence>
<evidence type="ECO:0000313" key="3">
    <source>
        <dbReference type="Proteomes" id="UP000503349"/>
    </source>
</evidence>
<evidence type="ECO:0000313" key="2">
    <source>
        <dbReference type="EMBL" id="KAF3700737.1"/>
    </source>
</evidence>
<evidence type="ECO:0000256" key="1">
    <source>
        <dbReference type="SAM" id="MobiDB-lite"/>
    </source>
</evidence>
<dbReference type="EMBL" id="CM015727">
    <property type="protein sequence ID" value="KAF3700737.1"/>
    <property type="molecule type" value="Genomic_DNA"/>
</dbReference>
<proteinExistence type="predicted"/>
<dbReference type="Proteomes" id="UP000503349">
    <property type="component" value="Chromosome 16"/>
</dbReference>
<reference evidence="2 3" key="1">
    <citation type="submission" date="2019-02" db="EMBL/GenBank/DDBJ databases">
        <title>Opniocepnalus argus genome.</title>
        <authorList>
            <person name="Zhou C."/>
            <person name="Xiao S."/>
        </authorList>
    </citation>
    <scope>NUCLEOTIDE SEQUENCE [LARGE SCALE GENOMIC DNA]</scope>
    <source>
        <strain evidence="2">OARG1902GOOAL</strain>
        <tissue evidence="2">Muscle</tissue>
    </source>
</reference>